<name>A0A3S4SWH7_9FLAO</name>
<reference evidence="2 3" key="1">
    <citation type="submission" date="2019-01" db="EMBL/GenBank/DDBJ databases">
        <title>Flavobacterium sp. nov.,isolated from freshwater.</title>
        <authorList>
            <person name="Zhang R."/>
            <person name="Du Z.-J."/>
        </authorList>
    </citation>
    <scope>NUCLEOTIDE SEQUENCE [LARGE SCALE GENOMIC DNA]</scope>
    <source>
        <strain evidence="2 3">1E403</strain>
    </source>
</reference>
<feature type="chain" id="PRO_5018724602" description="Big-1 domain-containing protein" evidence="1">
    <location>
        <begin position="23"/>
        <end position="617"/>
    </location>
</feature>
<evidence type="ECO:0000313" key="3">
    <source>
        <dbReference type="Proteomes" id="UP000287527"/>
    </source>
</evidence>
<dbReference type="RefSeq" id="WP_128390593.1">
    <property type="nucleotide sequence ID" value="NZ_SBII01000010.1"/>
</dbReference>
<dbReference type="AlphaFoldDB" id="A0A3S4SWH7"/>
<dbReference type="PROSITE" id="PS51257">
    <property type="entry name" value="PROKAR_LIPOPROTEIN"/>
    <property type="match status" value="1"/>
</dbReference>
<evidence type="ECO:0000256" key="1">
    <source>
        <dbReference type="SAM" id="SignalP"/>
    </source>
</evidence>
<dbReference type="SUPFAM" id="SSF49373">
    <property type="entry name" value="Invasin/intimin cell-adhesion fragments"/>
    <property type="match status" value="1"/>
</dbReference>
<gene>
    <name evidence="2" type="ORF">EPI11_13935</name>
</gene>
<dbReference type="OrthoDB" id="1410632at2"/>
<protein>
    <recommendedName>
        <fullName evidence="4">Big-1 domain-containing protein</fullName>
    </recommendedName>
</protein>
<proteinExistence type="predicted"/>
<organism evidence="2 3">
    <name type="scientific">Flavobacterium cerinum</name>
    <dbReference type="NCBI Taxonomy" id="2502784"/>
    <lineage>
        <taxon>Bacteria</taxon>
        <taxon>Pseudomonadati</taxon>
        <taxon>Bacteroidota</taxon>
        <taxon>Flavobacteriia</taxon>
        <taxon>Flavobacteriales</taxon>
        <taxon>Flavobacteriaceae</taxon>
        <taxon>Flavobacterium</taxon>
    </lineage>
</organism>
<evidence type="ECO:0008006" key="4">
    <source>
        <dbReference type="Google" id="ProtNLM"/>
    </source>
</evidence>
<dbReference type="EMBL" id="SBII01000010">
    <property type="protein sequence ID" value="RWW96690.1"/>
    <property type="molecule type" value="Genomic_DNA"/>
</dbReference>
<keyword evidence="3" id="KW-1185">Reference proteome</keyword>
<sequence>MKKIKIHLLLIATILSVTISCSKDDDSKPTSTPNEIILHDNVKIVDKNTMELDSNPELINAGIYQFVITGDTPVIGIGDIIIGDQGEGFLRKVTAVTTTANKITLQTTDADMTDVFKDGAFNFSMDMDGMEQKKNAENFKHSFSAQALYKEGALSIVLDNGEVELDPNWTFDFEFSSTGVEKFEMSAQNAVLNGQFKATVTASQATTLGQHSSSLLNSPYKKSFTKYVPATLLGLPILVPVTITVEIDLIADYSVQVSAAVSRSATFTSNNTFTLGIKYDNNQWNGTNSFSPNNTFILNNSSGNANLNLDLALTPKISAKLYGIVGPYASVSLKEQLTAAVKLPEINWDFKADIWLKSTIGIEAGIKILDKELTTDYSHSWETPKLSYHTPYKISAISGNNQLGSTGVPLADPIVVKVVDELEHPQSGVNVYFSIVHGGGSVNTQTVITDDQGIASVIWTLGNQTENELHVSTKKADGSNILNSPLAFYATNGEIDLSGTWIMNLNLPTGGVCDEVLIMDESDQNLTLSFNNDGTITFLTDPSGAGLNSNEFIQEYVLEGQQLNITINYTDGIDNSSITIHCNNFNSTTKTFTGTYTNNWGNGEPPCTNTVVIFKNP</sequence>
<dbReference type="Proteomes" id="UP000287527">
    <property type="component" value="Unassembled WGS sequence"/>
</dbReference>
<comment type="caution">
    <text evidence="2">The sequence shown here is derived from an EMBL/GenBank/DDBJ whole genome shotgun (WGS) entry which is preliminary data.</text>
</comment>
<dbReference type="InterPro" id="IPR008964">
    <property type="entry name" value="Invasin/intimin_cell_adhesion"/>
</dbReference>
<dbReference type="Gene3D" id="2.60.40.1120">
    <property type="entry name" value="Carboxypeptidase-like, regulatory domain"/>
    <property type="match status" value="1"/>
</dbReference>
<feature type="signal peptide" evidence="1">
    <location>
        <begin position="1"/>
        <end position="22"/>
    </location>
</feature>
<accession>A0A3S4SWH7</accession>
<keyword evidence="1" id="KW-0732">Signal</keyword>
<evidence type="ECO:0000313" key="2">
    <source>
        <dbReference type="EMBL" id="RWW96690.1"/>
    </source>
</evidence>